<reference evidence="1" key="1">
    <citation type="journal article" date="2021" name="PeerJ">
        <title>Extensive microbial diversity within the chicken gut microbiome revealed by metagenomics and culture.</title>
        <authorList>
            <person name="Gilroy R."/>
            <person name="Ravi A."/>
            <person name="Getino M."/>
            <person name="Pursley I."/>
            <person name="Horton D.L."/>
            <person name="Alikhan N.F."/>
            <person name="Baker D."/>
            <person name="Gharbi K."/>
            <person name="Hall N."/>
            <person name="Watson M."/>
            <person name="Adriaenssens E.M."/>
            <person name="Foster-Nyarko E."/>
            <person name="Jarju S."/>
            <person name="Secka A."/>
            <person name="Antonio M."/>
            <person name="Oren A."/>
            <person name="Chaudhuri R.R."/>
            <person name="La Ragione R."/>
            <person name="Hildebrand F."/>
            <person name="Pallen M.J."/>
        </authorList>
    </citation>
    <scope>NUCLEOTIDE SEQUENCE</scope>
    <source>
        <strain evidence="1">ChiGjej1B1-1692</strain>
    </source>
</reference>
<evidence type="ECO:0000313" key="2">
    <source>
        <dbReference type="Proteomes" id="UP000823894"/>
    </source>
</evidence>
<proteinExistence type="predicted"/>
<organism evidence="1 2">
    <name type="scientific">Candidatus Mediterraneibacter faecigallinarum</name>
    <dbReference type="NCBI Taxonomy" id="2838669"/>
    <lineage>
        <taxon>Bacteria</taxon>
        <taxon>Bacillati</taxon>
        <taxon>Bacillota</taxon>
        <taxon>Clostridia</taxon>
        <taxon>Lachnospirales</taxon>
        <taxon>Lachnospiraceae</taxon>
        <taxon>Mediterraneibacter</taxon>
    </lineage>
</organism>
<comment type="caution">
    <text evidence="1">The sequence shown here is derived from an EMBL/GenBank/DDBJ whole genome shotgun (WGS) entry which is preliminary data.</text>
</comment>
<protein>
    <submittedName>
        <fullName evidence="1">Rpn family recombination-promoting nuclease/putative transposase</fullName>
    </submittedName>
</protein>
<accession>A0A9D2NW22</accession>
<reference evidence="1" key="2">
    <citation type="submission" date="2021-04" db="EMBL/GenBank/DDBJ databases">
        <authorList>
            <person name="Gilroy R."/>
        </authorList>
    </citation>
    <scope>NUCLEOTIDE SEQUENCE</scope>
    <source>
        <strain evidence="1">ChiGjej1B1-1692</strain>
    </source>
</reference>
<sequence>MKNELAGDIGLAAGKSQYDAQCKRVLANKVILAWILKYTVKEFRSMSIRQIKKCIGNDILISKVSVEPGKTNVPEPEKIIGEAEEDKVPGEGGIHFDIRFSVYLPKKNEKIKMLINVEAQKDFHPGYAVPSRGVFYAARMISAQKGTEFSGSDYDGIRKVYSIWICMNAPDYIGNAVSEYSLVKTDHIPGILDQKSAYDKISVVQICLNPKSEKGNRLTEMLNVLLSAKMKADEKIKILEEDFQISMEREMGKELNQMCNLSDYVEEIGIKKGIEKLLTEQVMKKIEKGKTIPEIADALEEDEETIRRIVETLSQKHFT</sequence>
<gene>
    <name evidence="1" type="ORF">H9757_03285</name>
</gene>
<dbReference type="Proteomes" id="UP000823894">
    <property type="component" value="Unassembled WGS sequence"/>
</dbReference>
<evidence type="ECO:0000313" key="1">
    <source>
        <dbReference type="EMBL" id="HJC38079.1"/>
    </source>
</evidence>
<dbReference type="EMBL" id="DWWK01000041">
    <property type="protein sequence ID" value="HJC38079.1"/>
    <property type="molecule type" value="Genomic_DNA"/>
</dbReference>
<name>A0A9D2NW22_9FIRM</name>
<dbReference type="AlphaFoldDB" id="A0A9D2NW22"/>